<reference evidence="1 2" key="1">
    <citation type="submission" date="2024-06" db="EMBL/GenBank/DDBJ databases">
        <title>A chromosome level genome sequence of Diviner's sage (Salvia divinorum).</title>
        <authorList>
            <person name="Ford S.A."/>
            <person name="Ro D.-K."/>
            <person name="Ness R.W."/>
            <person name="Phillips M.A."/>
        </authorList>
    </citation>
    <scope>NUCLEOTIDE SEQUENCE [LARGE SCALE GENOMIC DNA]</scope>
    <source>
        <strain evidence="1">SAF-2024a</strain>
        <tissue evidence="1">Leaf</tissue>
    </source>
</reference>
<name>A0ABD1GN26_SALDI</name>
<proteinExistence type="predicted"/>
<dbReference type="AlphaFoldDB" id="A0ABD1GN26"/>
<dbReference type="Proteomes" id="UP001567538">
    <property type="component" value="Unassembled WGS sequence"/>
</dbReference>
<comment type="caution">
    <text evidence="1">The sequence shown here is derived from an EMBL/GenBank/DDBJ whole genome shotgun (WGS) entry which is preliminary data.</text>
</comment>
<sequence>MMSLSMSLSASFNFFTFMPPNSTILSVKHPSSSTATTEFFPLLLTDHAIVKTDTVIIFPKRRSAVNNSRTAVFSYITICHDLKRKTRVVLGVIEQREATKRGVSMMDCVYDSFHDLHTLEDGRYTYKRAADVDARVQEIAATRGENTNLSQIFVNDVLGGKLDKKKRMFGTGNLAKSLVGGSSAQPVRPGMNAHASVGLDPSVRAEIREELRQELHQELREELRQEIYQEFNVDREQRTKIENDVAMVQKMVKQLMTSHKSSYTFDGSAGI</sequence>
<dbReference type="EMBL" id="JBEAFC010000008">
    <property type="protein sequence ID" value="KAL1545535.1"/>
    <property type="molecule type" value="Genomic_DNA"/>
</dbReference>
<evidence type="ECO:0000313" key="2">
    <source>
        <dbReference type="Proteomes" id="UP001567538"/>
    </source>
</evidence>
<keyword evidence="2" id="KW-1185">Reference proteome</keyword>
<gene>
    <name evidence="1" type="ORF">AAHA92_22250</name>
</gene>
<accession>A0ABD1GN26</accession>
<organism evidence="1 2">
    <name type="scientific">Salvia divinorum</name>
    <name type="common">Maria pastora</name>
    <name type="synonym">Diviner's sage</name>
    <dbReference type="NCBI Taxonomy" id="28513"/>
    <lineage>
        <taxon>Eukaryota</taxon>
        <taxon>Viridiplantae</taxon>
        <taxon>Streptophyta</taxon>
        <taxon>Embryophyta</taxon>
        <taxon>Tracheophyta</taxon>
        <taxon>Spermatophyta</taxon>
        <taxon>Magnoliopsida</taxon>
        <taxon>eudicotyledons</taxon>
        <taxon>Gunneridae</taxon>
        <taxon>Pentapetalae</taxon>
        <taxon>asterids</taxon>
        <taxon>lamiids</taxon>
        <taxon>Lamiales</taxon>
        <taxon>Lamiaceae</taxon>
        <taxon>Nepetoideae</taxon>
        <taxon>Mentheae</taxon>
        <taxon>Salviinae</taxon>
        <taxon>Salvia</taxon>
        <taxon>Salvia subgen. Calosphace</taxon>
    </lineage>
</organism>
<protein>
    <submittedName>
        <fullName evidence="1">Uncharacterized protein</fullName>
    </submittedName>
</protein>
<evidence type="ECO:0000313" key="1">
    <source>
        <dbReference type="EMBL" id="KAL1545535.1"/>
    </source>
</evidence>